<accession>A0A0U9HID1</accession>
<dbReference type="SMART" id="SM01134">
    <property type="entry name" value="DeoRC"/>
    <property type="match status" value="1"/>
</dbReference>
<dbReference type="InterPro" id="IPR050313">
    <property type="entry name" value="Carb_Metab_HTH_regulators"/>
</dbReference>
<feature type="domain" description="HTH deoR-type" evidence="4">
    <location>
        <begin position="3"/>
        <end position="58"/>
    </location>
</feature>
<dbReference type="SUPFAM" id="SSF46785">
    <property type="entry name" value="Winged helix' DNA-binding domain"/>
    <property type="match status" value="1"/>
</dbReference>
<dbReference type="InterPro" id="IPR036388">
    <property type="entry name" value="WH-like_DNA-bd_sf"/>
</dbReference>
<proteinExistence type="predicted"/>
<evidence type="ECO:0000256" key="2">
    <source>
        <dbReference type="ARBA" id="ARBA00023125"/>
    </source>
</evidence>
<keyword evidence="1" id="KW-0805">Transcription regulation</keyword>
<keyword evidence="2 5" id="KW-0238">DNA-binding</keyword>
<dbReference type="PRINTS" id="PR00037">
    <property type="entry name" value="HTHLACR"/>
</dbReference>
<dbReference type="AlphaFoldDB" id="A0A0U9HID1"/>
<organism evidence="5">
    <name type="scientific">Tepidanaerobacter syntrophicus</name>
    <dbReference type="NCBI Taxonomy" id="224999"/>
    <lineage>
        <taxon>Bacteria</taxon>
        <taxon>Bacillati</taxon>
        <taxon>Bacillota</taxon>
        <taxon>Clostridia</taxon>
        <taxon>Thermosediminibacterales</taxon>
        <taxon>Tepidanaerobacteraceae</taxon>
        <taxon>Tepidanaerobacter</taxon>
    </lineage>
</organism>
<evidence type="ECO:0000259" key="4">
    <source>
        <dbReference type="PROSITE" id="PS51000"/>
    </source>
</evidence>
<keyword evidence="6" id="KW-1185">Reference proteome</keyword>
<dbReference type="Proteomes" id="UP000062160">
    <property type="component" value="Unassembled WGS sequence"/>
</dbReference>
<dbReference type="InterPro" id="IPR036390">
    <property type="entry name" value="WH_DNA-bd_sf"/>
</dbReference>
<dbReference type="InterPro" id="IPR001034">
    <property type="entry name" value="DeoR_HTH"/>
</dbReference>
<dbReference type="SMART" id="SM00420">
    <property type="entry name" value="HTH_DEOR"/>
    <property type="match status" value="1"/>
</dbReference>
<sequence>MLSIERQNGIKEILAEKKSVTVAELSKLFNVTEETIRRDLNSMEKEGLLIRTYGGAFIQEGTLNEIDYSLREANHVKSKKTISEKCTKFIQNGDSVFLDSSTTAAYVAKAISKMKLTVLTDSLKIISMLSNCDNIKLIGTGGEFSQRSMSFIGPGAINSIKQYYVDIAFISCRSISLDNQITDSNEYLAEVRRHVIERADRTFVIADFSKFGRTSFYHICNFQQIDSIITDKTLDENWHTTLAKYNVKIYDEE</sequence>
<name>A0A0U9HID1_9FIRM</name>
<dbReference type="Pfam" id="PF08220">
    <property type="entry name" value="HTH_DeoR"/>
    <property type="match status" value="1"/>
</dbReference>
<dbReference type="Pfam" id="PF00455">
    <property type="entry name" value="DeoRC"/>
    <property type="match status" value="1"/>
</dbReference>
<evidence type="ECO:0000256" key="1">
    <source>
        <dbReference type="ARBA" id="ARBA00023015"/>
    </source>
</evidence>
<reference evidence="5" key="1">
    <citation type="journal article" date="2016" name="Genome Announc.">
        <title>Draft Genome Sequence of the Syntrophic Lactate-Degrading Bacterium Tepidanaerobacter syntrophicus JLT.</title>
        <authorList>
            <person name="Matsuura N."/>
            <person name="Ohashi A."/>
            <person name="Tourlousse D.M."/>
            <person name="Sekiguchi Y."/>
        </authorList>
    </citation>
    <scope>NUCLEOTIDE SEQUENCE [LARGE SCALE GENOMIC DNA]</scope>
    <source>
        <strain evidence="5">JL</strain>
    </source>
</reference>
<dbReference type="GO" id="GO:0003677">
    <property type="term" value="F:DNA binding"/>
    <property type="evidence" value="ECO:0007669"/>
    <property type="project" value="UniProtKB-KW"/>
</dbReference>
<evidence type="ECO:0000313" key="5">
    <source>
        <dbReference type="EMBL" id="GAQ25899.1"/>
    </source>
</evidence>
<evidence type="ECO:0000313" key="6">
    <source>
        <dbReference type="Proteomes" id="UP000062160"/>
    </source>
</evidence>
<dbReference type="InterPro" id="IPR018356">
    <property type="entry name" value="Tscrpt_reg_HTH_DeoR_CS"/>
</dbReference>
<dbReference type="SUPFAM" id="SSF100950">
    <property type="entry name" value="NagB/RpiA/CoA transferase-like"/>
    <property type="match status" value="1"/>
</dbReference>
<dbReference type="InterPro" id="IPR014036">
    <property type="entry name" value="DeoR-like_C"/>
</dbReference>
<evidence type="ECO:0000256" key="3">
    <source>
        <dbReference type="ARBA" id="ARBA00023163"/>
    </source>
</evidence>
<dbReference type="OrthoDB" id="9797223at2"/>
<dbReference type="PANTHER" id="PTHR30363:SF44">
    <property type="entry name" value="AGA OPERON TRANSCRIPTIONAL REPRESSOR-RELATED"/>
    <property type="match status" value="1"/>
</dbReference>
<gene>
    <name evidence="5" type="ORF">TSYNT_9149</name>
</gene>
<dbReference type="Gene3D" id="3.40.50.1360">
    <property type="match status" value="1"/>
</dbReference>
<keyword evidence="3" id="KW-0804">Transcription</keyword>
<dbReference type="PANTHER" id="PTHR30363">
    <property type="entry name" value="HTH-TYPE TRANSCRIPTIONAL REGULATOR SRLR-RELATED"/>
    <property type="match status" value="1"/>
</dbReference>
<protein>
    <submittedName>
        <fullName evidence="5">DNA-binding transcriptional regulator of sugar metabolism, DeoR/GlpR family</fullName>
    </submittedName>
</protein>
<dbReference type="GO" id="GO:0003700">
    <property type="term" value="F:DNA-binding transcription factor activity"/>
    <property type="evidence" value="ECO:0007669"/>
    <property type="project" value="InterPro"/>
</dbReference>
<dbReference type="Gene3D" id="1.10.10.10">
    <property type="entry name" value="Winged helix-like DNA-binding domain superfamily/Winged helix DNA-binding domain"/>
    <property type="match status" value="1"/>
</dbReference>
<dbReference type="STRING" id="224999.GCA_001485475_01935"/>
<dbReference type="RefSeq" id="WP_083497737.1">
    <property type="nucleotide sequence ID" value="NZ_BSDW01000001.1"/>
</dbReference>
<dbReference type="InterPro" id="IPR037171">
    <property type="entry name" value="NagB/RpiA_transferase-like"/>
</dbReference>
<dbReference type="PROSITE" id="PS51000">
    <property type="entry name" value="HTH_DEOR_2"/>
    <property type="match status" value="1"/>
</dbReference>
<dbReference type="PROSITE" id="PS00894">
    <property type="entry name" value="HTH_DEOR_1"/>
    <property type="match status" value="1"/>
</dbReference>
<dbReference type="EMBL" id="DF977003">
    <property type="protein sequence ID" value="GAQ25899.1"/>
    <property type="molecule type" value="Genomic_DNA"/>
</dbReference>